<accession>A0A016TA68</accession>
<keyword evidence="1" id="KW-0812">Transmembrane</keyword>
<dbReference type="EMBL" id="JARK01001457">
    <property type="protein sequence ID" value="EYB99582.1"/>
    <property type="molecule type" value="Genomic_DNA"/>
</dbReference>
<feature type="transmembrane region" description="Helical" evidence="1">
    <location>
        <begin position="12"/>
        <end position="33"/>
    </location>
</feature>
<comment type="caution">
    <text evidence="2">The sequence shown here is derived from an EMBL/GenBank/DDBJ whole genome shotgun (WGS) entry which is preliminary data.</text>
</comment>
<evidence type="ECO:0000313" key="2">
    <source>
        <dbReference type="EMBL" id="EYB99582.1"/>
    </source>
</evidence>
<dbReference type="AlphaFoldDB" id="A0A016TA68"/>
<reference evidence="3" key="1">
    <citation type="journal article" date="2015" name="Nat. Genet.">
        <title>The genome and transcriptome of the zoonotic hookworm Ancylostoma ceylanicum identify infection-specific gene families.</title>
        <authorList>
            <person name="Schwarz E.M."/>
            <person name="Hu Y."/>
            <person name="Antoshechkin I."/>
            <person name="Miller M.M."/>
            <person name="Sternberg P.W."/>
            <person name="Aroian R.V."/>
        </authorList>
    </citation>
    <scope>NUCLEOTIDE SEQUENCE</scope>
    <source>
        <strain evidence="3">HY135</strain>
    </source>
</reference>
<keyword evidence="1" id="KW-0472">Membrane</keyword>
<sequence>MGITPIIMCFELNTFLGSGMIFACGTIYGFMALGKKVNILEQLNLCVVRYIQNAHIIKADRGTMMAAGDPAWSPQVNQPSVS</sequence>
<name>A0A016TA68_9BILA</name>
<evidence type="ECO:0000313" key="3">
    <source>
        <dbReference type="Proteomes" id="UP000024635"/>
    </source>
</evidence>
<dbReference type="OrthoDB" id="9934994at2759"/>
<gene>
    <name evidence="2" type="primary">Acey_s0121.g1020</name>
    <name evidence="2" type="ORF">Y032_0121g1020</name>
</gene>
<organism evidence="2 3">
    <name type="scientific">Ancylostoma ceylanicum</name>
    <dbReference type="NCBI Taxonomy" id="53326"/>
    <lineage>
        <taxon>Eukaryota</taxon>
        <taxon>Metazoa</taxon>
        <taxon>Ecdysozoa</taxon>
        <taxon>Nematoda</taxon>
        <taxon>Chromadorea</taxon>
        <taxon>Rhabditida</taxon>
        <taxon>Rhabditina</taxon>
        <taxon>Rhabditomorpha</taxon>
        <taxon>Strongyloidea</taxon>
        <taxon>Ancylostomatidae</taxon>
        <taxon>Ancylostomatinae</taxon>
        <taxon>Ancylostoma</taxon>
    </lineage>
</organism>
<protein>
    <submittedName>
        <fullName evidence="2">Uncharacterized protein</fullName>
    </submittedName>
</protein>
<keyword evidence="3" id="KW-1185">Reference proteome</keyword>
<keyword evidence="1" id="KW-1133">Transmembrane helix</keyword>
<proteinExistence type="predicted"/>
<evidence type="ECO:0000256" key="1">
    <source>
        <dbReference type="SAM" id="Phobius"/>
    </source>
</evidence>
<dbReference type="Proteomes" id="UP000024635">
    <property type="component" value="Unassembled WGS sequence"/>
</dbReference>